<dbReference type="EMBL" id="WTPW01000311">
    <property type="protein sequence ID" value="KAF0524680.1"/>
    <property type="molecule type" value="Genomic_DNA"/>
</dbReference>
<dbReference type="AlphaFoldDB" id="A0A8H4END6"/>
<name>A0A8H4END6_GIGMA</name>
<organism evidence="1 2">
    <name type="scientific">Gigaspora margarita</name>
    <dbReference type="NCBI Taxonomy" id="4874"/>
    <lineage>
        <taxon>Eukaryota</taxon>
        <taxon>Fungi</taxon>
        <taxon>Fungi incertae sedis</taxon>
        <taxon>Mucoromycota</taxon>
        <taxon>Glomeromycotina</taxon>
        <taxon>Glomeromycetes</taxon>
        <taxon>Diversisporales</taxon>
        <taxon>Gigasporaceae</taxon>
        <taxon>Gigaspora</taxon>
    </lineage>
</organism>
<comment type="caution">
    <text evidence="1">The sequence shown here is derived from an EMBL/GenBank/DDBJ whole genome shotgun (WGS) entry which is preliminary data.</text>
</comment>
<proteinExistence type="predicted"/>
<keyword evidence="2" id="KW-1185">Reference proteome</keyword>
<protein>
    <submittedName>
        <fullName evidence="1">Uncharacterized protein</fullName>
    </submittedName>
</protein>
<dbReference type="Proteomes" id="UP000439903">
    <property type="component" value="Unassembled WGS sequence"/>
</dbReference>
<evidence type="ECO:0000313" key="2">
    <source>
        <dbReference type="Proteomes" id="UP000439903"/>
    </source>
</evidence>
<dbReference type="InterPro" id="IPR001611">
    <property type="entry name" value="Leu-rich_rpt"/>
</dbReference>
<reference evidence="1 2" key="1">
    <citation type="journal article" date="2019" name="Environ. Microbiol.">
        <title>At the nexus of three kingdoms: the genome of the mycorrhizal fungus Gigaspora margarita provides insights into plant, endobacterial and fungal interactions.</title>
        <authorList>
            <person name="Venice F."/>
            <person name="Ghignone S."/>
            <person name="Salvioli di Fossalunga A."/>
            <person name="Amselem J."/>
            <person name="Novero M."/>
            <person name="Xianan X."/>
            <person name="Sedzielewska Toro K."/>
            <person name="Morin E."/>
            <person name="Lipzen A."/>
            <person name="Grigoriev I.V."/>
            <person name="Henrissat B."/>
            <person name="Martin F.M."/>
            <person name="Bonfante P."/>
        </authorList>
    </citation>
    <scope>NUCLEOTIDE SEQUENCE [LARGE SCALE GENOMIC DNA]</scope>
    <source>
        <strain evidence="1 2">BEG34</strain>
    </source>
</reference>
<accession>A0A8H4END6</accession>
<gene>
    <name evidence="1" type="ORF">F8M41_015058</name>
</gene>
<dbReference type="Pfam" id="PF13516">
    <property type="entry name" value="LRR_6"/>
    <property type="match status" value="1"/>
</dbReference>
<sequence length="146" mass="16740">MFSIKSKIGTIVPMLWYLLFNCTNHINSVLKDDLDTGVRNWLVSKPYWIHKLQDRIVDSLIVMLLRTIENLKYLSIGVEKHNQIWSIFLKMGENWGFLIYSNCLGAAGGKAWRISNVNITLTRLSFAQNNLEPEGVKALLTSLDLE</sequence>
<evidence type="ECO:0000313" key="1">
    <source>
        <dbReference type="EMBL" id="KAF0524680.1"/>
    </source>
</evidence>